<reference evidence="1" key="1">
    <citation type="journal article" date="2014" name="Front. Microbiol.">
        <title>High frequency of phylogenetically diverse reductive dehalogenase-homologous genes in deep subseafloor sedimentary metagenomes.</title>
        <authorList>
            <person name="Kawai M."/>
            <person name="Futagami T."/>
            <person name="Toyoda A."/>
            <person name="Takaki Y."/>
            <person name="Nishi S."/>
            <person name="Hori S."/>
            <person name="Arai W."/>
            <person name="Tsubouchi T."/>
            <person name="Morono Y."/>
            <person name="Uchiyama I."/>
            <person name="Ito T."/>
            <person name="Fujiyama A."/>
            <person name="Inagaki F."/>
            <person name="Takami H."/>
        </authorList>
    </citation>
    <scope>NUCLEOTIDE SEQUENCE</scope>
    <source>
        <strain evidence="1">Expedition CK06-06</strain>
    </source>
</reference>
<evidence type="ECO:0000313" key="1">
    <source>
        <dbReference type="EMBL" id="GAH88099.1"/>
    </source>
</evidence>
<organism evidence="1">
    <name type="scientific">marine sediment metagenome</name>
    <dbReference type="NCBI Taxonomy" id="412755"/>
    <lineage>
        <taxon>unclassified sequences</taxon>
        <taxon>metagenomes</taxon>
        <taxon>ecological metagenomes</taxon>
    </lineage>
</organism>
<gene>
    <name evidence="1" type="ORF">S03H2_60218</name>
</gene>
<accession>X1KD28</accession>
<comment type="caution">
    <text evidence="1">The sequence shown here is derived from an EMBL/GenBank/DDBJ whole genome shotgun (WGS) entry which is preliminary data.</text>
</comment>
<name>X1KD28_9ZZZZ</name>
<protein>
    <submittedName>
        <fullName evidence="1">Uncharacterized protein</fullName>
    </submittedName>
</protein>
<dbReference type="EMBL" id="BARU01038785">
    <property type="protein sequence ID" value="GAH88099.1"/>
    <property type="molecule type" value="Genomic_DNA"/>
</dbReference>
<proteinExistence type="predicted"/>
<sequence length="125" mass="12554">MAAFHGKGGAITFPNITPIEVISWTVDAVCDVAEGTVMGTDAWKTYHAGFKDWTASVECVLPAAGFVTTLATQLGSEGALSIVSGGDTYAGNAFCTGMSPGAEKDGVGTLSLTFQGSGAVGLSEA</sequence>
<dbReference type="AlphaFoldDB" id="X1KD28"/>